<organism evidence="1 2">
    <name type="scientific">Allacma fusca</name>
    <dbReference type="NCBI Taxonomy" id="39272"/>
    <lineage>
        <taxon>Eukaryota</taxon>
        <taxon>Metazoa</taxon>
        <taxon>Ecdysozoa</taxon>
        <taxon>Arthropoda</taxon>
        <taxon>Hexapoda</taxon>
        <taxon>Collembola</taxon>
        <taxon>Symphypleona</taxon>
        <taxon>Sminthuridae</taxon>
        <taxon>Allacma</taxon>
    </lineage>
</organism>
<gene>
    <name evidence="1" type="ORF">AFUS01_LOCUS27956</name>
</gene>
<keyword evidence="2" id="KW-1185">Reference proteome</keyword>
<dbReference type="EMBL" id="CAJVCH010392557">
    <property type="protein sequence ID" value="CAG7817384.1"/>
    <property type="molecule type" value="Genomic_DNA"/>
</dbReference>
<accession>A0A8J2L820</accession>
<reference evidence="1" key="1">
    <citation type="submission" date="2021-06" db="EMBL/GenBank/DDBJ databases">
        <authorList>
            <person name="Hodson N. C."/>
            <person name="Mongue J. A."/>
            <person name="Jaron S. K."/>
        </authorList>
    </citation>
    <scope>NUCLEOTIDE SEQUENCE</scope>
</reference>
<dbReference type="Proteomes" id="UP000708208">
    <property type="component" value="Unassembled WGS sequence"/>
</dbReference>
<proteinExistence type="predicted"/>
<evidence type="ECO:0000313" key="1">
    <source>
        <dbReference type="EMBL" id="CAG7817384.1"/>
    </source>
</evidence>
<dbReference type="AlphaFoldDB" id="A0A8J2L820"/>
<sequence length="72" mass="8269">MINDRRSRLMEDELVAVRETLSEIKKSQWEEGTLAALDNSLSSNAGPTNSKRHVYAEVHFDDQKTDYIQNCL</sequence>
<comment type="caution">
    <text evidence="1">The sequence shown here is derived from an EMBL/GenBank/DDBJ whole genome shotgun (WGS) entry which is preliminary data.</text>
</comment>
<name>A0A8J2L820_9HEXA</name>
<protein>
    <submittedName>
        <fullName evidence="1">Uncharacterized protein</fullName>
    </submittedName>
</protein>
<evidence type="ECO:0000313" key="2">
    <source>
        <dbReference type="Proteomes" id="UP000708208"/>
    </source>
</evidence>